<comment type="similarity">
    <text evidence="3">Belongs to the CcmC/CycZ/HelC family.</text>
</comment>
<keyword evidence="7 9" id="KW-1133">Transmembrane helix</keyword>
<organism evidence="11 12">
    <name type="scientific">Polyangium fumosum</name>
    <dbReference type="NCBI Taxonomy" id="889272"/>
    <lineage>
        <taxon>Bacteria</taxon>
        <taxon>Pseudomonadati</taxon>
        <taxon>Myxococcota</taxon>
        <taxon>Polyangia</taxon>
        <taxon>Polyangiales</taxon>
        <taxon>Polyangiaceae</taxon>
        <taxon>Polyangium</taxon>
    </lineage>
</organism>
<feature type="domain" description="Cytochrome c assembly protein" evidence="10">
    <location>
        <begin position="25"/>
        <end position="186"/>
    </location>
</feature>
<dbReference type="AlphaFoldDB" id="A0A4U1JGM2"/>
<feature type="transmembrane region" description="Helical" evidence="9">
    <location>
        <begin position="66"/>
        <end position="87"/>
    </location>
</feature>
<feature type="transmembrane region" description="Helical" evidence="9">
    <location>
        <begin position="206"/>
        <end position="225"/>
    </location>
</feature>
<dbReference type="GO" id="GO:0005886">
    <property type="term" value="C:plasma membrane"/>
    <property type="evidence" value="ECO:0007669"/>
    <property type="project" value="TreeGrafter"/>
</dbReference>
<evidence type="ECO:0000256" key="2">
    <source>
        <dbReference type="ARBA" id="ARBA00004141"/>
    </source>
</evidence>
<dbReference type="InterPro" id="IPR002541">
    <property type="entry name" value="Cyt_c_assembly"/>
</dbReference>
<dbReference type="PRINTS" id="PR01386">
    <property type="entry name" value="CCMCBIOGNSIS"/>
</dbReference>
<reference evidence="11 12" key="1">
    <citation type="submission" date="2019-04" db="EMBL/GenBank/DDBJ databases">
        <authorList>
            <person name="Li Y."/>
            <person name="Wang J."/>
        </authorList>
    </citation>
    <scope>NUCLEOTIDE SEQUENCE [LARGE SCALE GENOMIC DNA]</scope>
    <source>
        <strain evidence="11 12">DSM 14668</strain>
    </source>
</reference>
<keyword evidence="5 9" id="KW-0812">Transmembrane</keyword>
<keyword evidence="6" id="KW-0201">Cytochrome c-type biogenesis</keyword>
<evidence type="ECO:0000256" key="4">
    <source>
        <dbReference type="ARBA" id="ARBA00016463"/>
    </source>
</evidence>
<proteinExistence type="inferred from homology"/>
<evidence type="ECO:0000313" key="12">
    <source>
        <dbReference type="Proteomes" id="UP000309215"/>
    </source>
</evidence>
<evidence type="ECO:0000256" key="6">
    <source>
        <dbReference type="ARBA" id="ARBA00022748"/>
    </source>
</evidence>
<evidence type="ECO:0000256" key="3">
    <source>
        <dbReference type="ARBA" id="ARBA00005840"/>
    </source>
</evidence>
<protein>
    <recommendedName>
        <fullName evidence="4">Heme exporter protein C</fullName>
    </recommendedName>
</protein>
<dbReference type="Pfam" id="PF01578">
    <property type="entry name" value="Cytochrom_C_asm"/>
    <property type="match status" value="1"/>
</dbReference>
<comment type="caution">
    <text evidence="11">The sequence shown here is derived from an EMBL/GenBank/DDBJ whole genome shotgun (WGS) entry which is preliminary data.</text>
</comment>
<dbReference type="GO" id="GO:0015232">
    <property type="term" value="F:heme transmembrane transporter activity"/>
    <property type="evidence" value="ECO:0007669"/>
    <property type="project" value="InterPro"/>
</dbReference>
<accession>A0A4U1JGM2</accession>
<name>A0A4U1JGM2_9BACT</name>
<dbReference type="GO" id="GO:0020037">
    <property type="term" value="F:heme binding"/>
    <property type="evidence" value="ECO:0007669"/>
    <property type="project" value="InterPro"/>
</dbReference>
<gene>
    <name evidence="11" type="ORF">E8A74_08425</name>
</gene>
<dbReference type="PANTHER" id="PTHR30071">
    <property type="entry name" value="HEME EXPORTER PROTEIN C"/>
    <property type="match status" value="1"/>
</dbReference>
<feature type="transmembrane region" description="Helical" evidence="9">
    <location>
        <begin position="162"/>
        <end position="181"/>
    </location>
</feature>
<comment type="subcellular location">
    <subcellularLocation>
        <location evidence="2">Membrane</location>
        <topology evidence="2">Multi-pass membrane protein</topology>
    </subcellularLocation>
</comment>
<dbReference type="InterPro" id="IPR045062">
    <property type="entry name" value="Cyt_c_biogenesis_CcsA/CcmC"/>
</dbReference>
<dbReference type="PANTHER" id="PTHR30071:SF1">
    <property type="entry name" value="CYTOCHROME B_B6 PROTEIN-RELATED"/>
    <property type="match status" value="1"/>
</dbReference>
<evidence type="ECO:0000313" key="11">
    <source>
        <dbReference type="EMBL" id="TKD10460.1"/>
    </source>
</evidence>
<evidence type="ECO:0000256" key="1">
    <source>
        <dbReference type="ARBA" id="ARBA00002442"/>
    </source>
</evidence>
<dbReference type="EMBL" id="SSMQ01000006">
    <property type="protein sequence ID" value="TKD10460.1"/>
    <property type="molecule type" value="Genomic_DNA"/>
</dbReference>
<feature type="transmembrane region" description="Helical" evidence="9">
    <location>
        <begin position="24"/>
        <end position="46"/>
    </location>
</feature>
<sequence length="251" mass="26758">MATSEALAAGTKVETSGSRSWGDVVFYTVLALCAAAFLITLQVIFFKAPVESTMGIVQKIFYFHVPIAYSMYVGAAVCFLGSAGYLARGTRGWDALARAGAECAVAMGVLVLVTGALWGAKAWGVYWTWDPRLTTALLSVLIYVAYVVMRAFAGDGDSERKFAAALGVLGAANLPIIHYSVQKWGGNHPKVITSGGGGLQHPDMKLALMLGFLTFTLLAVVLIWTRVRIELAASRLSEAEEEALELGVGEE</sequence>
<feature type="transmembrane region" description="Helical" evidence="9">
    <location>
        <begin position="99"/>
        <end position="120"/>
    </location>
</feature>
<dbReference type="GO" id="GO:0017004">
    <property type="term" value="P:cytochrome complex assembly"/>
    <property type="evidence" value="ECO:0007669"/>
    <property type="project" value="UniProtKB-KW"/>
</dbReference>
<dbReference type="OrthoDB" id="9778550at2"/>
<evidence type="ECO:0000256" key="7">
    <source>
        <dbReference type="ARBA" id="ARBA00022989"/>
    </source>
</evidence>
<dbReference type="InterPro" id="IPR003557">
    <property type="entry name" value="Cyt_c_biogenesis_CcmC"/>
</dbReference>
<keyword evidence="12" id="KW-1185">Reference proteome</keyword>
<dbReference type="Proteomes" id="UP000309215">
    <property type="component" value="Unassembled WGS sequence"/>
</dbReference>
<evidence type="ECO:0000259" key="10">
    <source>
        <dbReference type="Pfam" id="PF01578"/>
    </source>
</evidence>
<feature type="transmembrane region" description="Helical" evidence="9">
    <location>
        <begin position="132"/>
        <end position="153"/>
    </location>
</feature>
<evidence type="ECO:0000256" key="8">
    <source>
        <dbReference type="ARBA" id="ARBA00023136"/>
    </source>
</evidence>
<evidence type="ECO:0000256" key="9">
    <source>
        <dbReference type="SAM" id="Phobius"/>
    </source>
</evidence>
<keyword evidence="8 9" id="KW-0472">Membrane</keyword>
<comment type="function">
    <text evidence="1">Required for the export of heme to the periplasm for the biogenesis of c-type cytochromes.</text>
</comment>
<evidence type="ECO:0000256" key="5">
    <source>
        <dbReference type="ARBA" id="ARBA00022692"/>
    </source>
</evidence>